<organism evidence="1 2">
    <name type="scientific">Pseudocitrobacter vendiensis</name>
    <dbReference type="NCBI Taxonomy" id="2488306"/>
    <lineage>
        <taxon>Bacteria</taxon>
        <taxon>Pseudomonadati</taxon>
        <taxon>Pseudomonadota</taxon>
        <taxon>Gammaproteobacteria</taxon>
        <taxon>Enterobacterales</taxon>
        <taxon>Enterobacteriaceae</taxon>
        <taxon>Pseudocitrobacter</taxon>
    </lineage>
</organism>
<protein>
    <recommendedName>
        <fullName evidence="3">Phage tail protein</fullName>
    </recommendedName>
</protein>
<reference evidence="1" key="1">
    <citation type="submission" date="2022-05" db="EMBL/GenBank/DDBJ databases">
        <authorList>
            <person name="Blom J."/>
        </authorList>
    </citation>
    <scope>NUCLEOTIDE SEQUENCE</scope>
    <source>
        <strain evidence="1">Type strain: CPO20170097</strain>
    </source>
</reference>
<name>A0ABN8TGI7_9ENTR</name>
<proteinExistence type="predicted"/>
<dbReference type="EMBL" id="CALSBS010000033">
    <property type="protein sequence ID" value="CAH6661962.1"/>
    <property type="molecule type" value="Genomic_DNA"/>
</dbReference>
<keyword evidence="2" id="KW-1185">Reference proteome</keyword>
<evidence type="ECO:0000313" key="2">
    <source>
        <dbReference type="Proteomes" id="UP001152651"/>
    </source>
</evidence>
<dbReference type="Proteomes" id="UP001152651">
    <property type="component" value="Unassembled WGS sequence"/>
</dbReference>
<evidence type="ECO:0008006" key="3">
    <source>
        <dbReference type="Google" id="ProtNLM"/>
    </source>
</evidence>
<comment type="caution">
    <text evidence="1">The sequence shown here is derived from an EMBL/GenBank/DDBJ whole genome shotgun (WGS) entry which is preliminary data.</text>
</comment>
<evidence type="ECO:0000313" key="1">
    <source>
        <dbReference type="EMBL" id="CAH6661962.1"/>
    </source>
</evidence>
<sequence>MSNSMVYMQIDDEQIDNVLALFSDLDARVIKLAYHRALRRTEATVKQLAARMMRDRLKLKAGLQKRLKGRIQAYMKPSSTADEMKFWFGLNNLDPLMFRGGAKRAPGGLMIRGTYYERAFVAIIHGKKKVMQREGAARNPVNRLTLPISDEMIVALEDELFVAMPEIFLRHFETDLRGRVKSKEWKSGWSDRQMSSAANSIGGW</sequence>
<accession>A0ABN8TGI7</accession>
<gene>
    <name evidence="1" type="ORF">FBBNIHIM_22910</name>
</gene>
<dbReference type="RefSeq" id="WP_253899133.1">
    <property type="nucleotide sequence ID" value="NZ_CALSBS010000033.1"/>
</dbReference>